<dbReference type="InterPro" id="IPR040911">
    <property type="entry name" value="Exostosin_GT47"/>
</dbReference>
<keyword evidence="12" id="KW-0325">Glycoprotein</keyword>
<dbReference type="AlphaFoldDB" id="A0A8C8AG64"/>
<keyword evidence="11" id="KW-1015">Disulfide bond</keyword>
<evidence type="ECO:0000256" key="12">
    <source>
        <dbReference type="ARBA" id="ARBA00023180"/>
    </source>
</evidence>
<evidence type="ECO:0000256" key="7">
    <source>
        <dbReference type="ARBA" id="ARBA00022824"/>
    </source>
</evidence>
<comment type="subcellular location">
    <subcellularLocation>
        <location evidence="1">Endoplasmic reticulum membrane</location>
        <topology evidence="1">Single-pass type II membrane protein</topology>
    </subcellularLocation>
</comment>
<keyword evidence="8" id="KW-0735">Signal-anchor</keyword>
<evidence type="ECO:0000259" key="15">
    <source>
        <dbReference type="Pfam" id="PF09258"/>
    </source>
</evidence>
<evidence type="ECO:0000313" key="17">
    <source>
        <dbReference type="Proteomes" id="UP000694552"/>
    </source>
</evidence>
<evidence type="ECO:0000256" key="10">
    <source>
        <dbReference type="ARBA" id="ARBA00023136"/>
    </source>
</evidence>
<dbReference type="GO" id="GO:0016757">
    <property type="term" value="F:glycosyltransferase activity"/>
    <property type="evidence" value="ECO:0007669"/>
    <property type="project" value="UniProtKB-KW"/>
</dbReference>
<evidence type="ECO:0000256" key="13">
    <source>
        <dbReference type="SAM" id="MobiDB-lite"/>
    </source>
</evidence>
<evidence type="ECO:0000256" key="8">
    <source>
        <dbReference type="ARBA" id="ARBA00022968"/>
    </source>
</evidence>
<dbReference type="InterPro" id="IPR029044">
    <property type="entry name" value="Nucleotide-diphossugar_trans"/>
</dbReference>
<keyword evidence="4" id="KW-0328">Glycosyltransferase</keyword>
<reference evidence="16" key="1">
    <citation type="submission" date="2025-08" db="UniProtKB">
        <authorList>
            <consortium name="Ensembl"/>
        </authorList>
    </citation>
    <scope>IDENTIFICATION</scope>
</reference>
<comment type="similarity">
    <text evidence="3">Belongs to the glycosyltransferase 47 family.</text>
</comment>
<comment type="pathway">
    <text evidence="2">Protein modification; protein glycosylation.</text>
</comment>
<sequence>MQTRKKYIFLTFLASWLLLFFFGGDQLRRFAFFSRRKVEARRNWPHWTDRSLLKSFADPEELLSDGDPSLPSPRERQAARLSVYKNSRCRMETCFDFSRCEKHGFKVFTYPRERDQPLSESYSKILTSIERSRYYTPNPEEACLFILSIDTLDRDHLSGQYVRNVDEKIRSFPLWNGGRNHLIFNLYSGTWPNYTEDLGFDIGQAILAKASFYTESFRPGFDISIPLFSKDHPQRGGEKGWLYQDSIPPKKKYLLVFKGKRYLTGIGSGTRNALHHIHNGKDIISLTTCKHGKDWEKHKDTRCDKDNVDYEKFDYQELLHNSTFCIVPRGRRLGSFRFLEALQAACIPVLLSNGWELPFAEAIDWGKAAVVGNERLLLQIPSAVRCIHPERVLAFQQQTQFLWDAYFSSVDKIVHTTLEIIKDRLLPHRSRSRFLWNTLPGGLLALPDFSTHPGDFPFYYLQHGSSPSEKFTAFIRAVSPGGAPSQPLLRLIQAVSRSQYCAQIVVLWSCEKPPPPSEKWPQSTVPVTIIQGREKLSDRFFPYAAIQTDAVLSLDEHTSLSTSEVDFAFVVWRSFPERIVGFPTRSHFWDPEQRRWGYTSKWTNELSIVLTAAAFYHRYPAGEGAGGPGGSATSCPPPRSLPQVLSQPFHGIPAGGAAGAGGRPGRLRGHPDERPRGRRHQAAPHQGHPAKAAQGDGVPAAAPRPRPLQGPGLRPAQEISTFGETLRAAGDLGQGRPQVPRSWVHGALPEQAVAADWVLLVIGFYQYNKGGWRGRVWLVGCWGAGCARRGALGAPVVWCTMGTRPPWR</sequence>
<dbReference type="PANTHER" id="PTHR48261:SF3">
    <property type="entry name" value="EXOSTOSIN GLYCOSYLTRANSFERASE 1"/>
    <property type="match status" value="1"/>
</dbReference>
<dbReference type="Gene3D" id="3.90.550.10">
    <property type="entry name" value="Spore Coat Polysaccharide Biosynthesis Protein SpsA, Chain A"/>
    <property type="match status" value="1"/>
</dbReference>
<reference evidence="16" key="2">
    <citation type="submission" date="2025-09" db="UniProtKB">
        <authorList>
            <consortium name="Ensembl"/>
        </authorList>
    </citation>
    <scope>IDENTIFICATION</scope>
</reference>
<protein>
    <recommendedName>
        <fullName evidence="18">Exostosin-1c</fullName>
    </recommendedName>
</protein>
<dbReference type="PANTHER" id="PTHR48261">
    <property type="entry name" value="ACETYLGLUCOSAMINYLTRANSFERASE"/>
    <property type="match status" value="1"/>
</dbReference>
<evidence type="ECO:0000313" key="16">
    <source>
        <dbReference type="Ensembl" id="ENSOSUP00000003831.1"/>
    </source>
</evidence>
<evidence type="ECO:0000256" key="1">
    <source>
        <dbReference type="ARBA" id="ARBA00004648"/>
    </source>
</evidence>
<dbReference type="Proteomes" id="UP000694552">
    <property type="component" value="Unplaced"/>
</dbReference>
<dbReference type="UniPathway" id="UPA00378"/>
<keyword evidence="17" id="KW-1185">Reference proteome</keyword>
<keyword evidence="5" id="KW-0808">Transferase</keyword>
<dbReference type="Pfam" id="PF09258">
    <property type="entry name" value="Glyco_transf_64"/>
    <property type="match status" value="1"/>
</dbReference>
<evidence type="ECO:0000256" key="4">
    <source>
        <dbReference type="ARBA" id="ARBA00022676"/>
    </source>
</evidence>
<dbReference type="SUPFAM" id="SSF53448">
    <property type="entry name" value="Nucleotide-diphospho-sugar transferases"/>
    <property type="match status" value="1"/>
</dbReference>
<proteinExistence type="inferred from homology"/>
<evidence type="ECO:0000259" key="14">
    <source>
        <dbReference type="Pfam" id="PF03016"/>
    </source>
</evidence>
<evidence type="ECO:0000256" key="5">
    <source>
        <dbReference type="ARBA" id="ARBA00022679"/>
    </source>
</evidence>
<dbReference type="Pfam" id="PF03016">
    <property type="entry name" value="Exostosin_GT47"/>
    <property type="match status" value="1"/>
</dbReference>
<feature type="domain" description="Exostosin GT47" evidence="14">
    <location>
        <begin position="103"/>
        <end position="384"/>
    </location>
</feature>
<dbReference type="Ensembl" id="ENSOSUT00000003947.1">
    <property type="protein sequence ID" value="ENSOSUP00000003831.1"/>
    <property type="gene ID" value="ENSOSUG00000002692.1"/>
</dbReference>
<dbReference type="InterPro" id="IPR004263">
    <property type="entry name" value="Exostosin"/>
</dbReference>
<evidence type="ECO:0000256" key="2">
    <source>
        <dbReference type="ARBA" id="ARBA00004922"/>
    </source>
</evidence>
<feature type="compositionally biased region" description="Gly residues" evidence="13">
    <location>
        <begin position="653"/>
        <end position="664"/>
    </location>
</feature>
<evidence type="ECO:0008006" key="18">
    <source>
        <dbReference type="Google" id="ProtNLM"/>
    </source>
</evidence>
<keyword evidence="7" id="KW-0256">Endoplasmic reticulum</keyword>
<keyword evidence="6" id="KW-0812">Transmembrane</keyword>
<feature type="domain" description="Glycosyl transferase 64" evidence="15">
    <location>
        <begin position="481"/>
        <end position="619"/>
    </location>
</feature>
<accession>A0A8C8AG64</accession>
<evidence type="ECO:0000256" key="6">
    <source>
        <dbReference type="ARBA" id="ARBA00022692"/>
    </source>
</evidence>
<evidence type="ECO:0000256" key="3">
    <source>
        <dbReference type="ARBA" id="ARBA00010271"/>
    </source>
</evidence>
<dbReference type="GO" id="GO:0005789">
    <property type="term" value="C:endoplasmic reticulum membrane"/>
    <property type="evidence" value="ECO:0007669"/>
    <property type="project" value="UniProtKB-SubCell"/>
</dbReference>
<evidence type="ECO:0000256" key="11">
    <source>
        <dbReference type="ARBA" id="ARBA00023157"/>
    </source>
</evidence>
<keyword evidence="10" id="KW-0472">Membrane</keyword>
<dbReference type="InterPro" id="IPR015338">
    <property type="entry name" value="GT64_dom"/>
</dbReference>
<evidence type="ECO:0000256" key="9">
    <source>
        <dbReference type="ARBA" id="ARBA00022989"/>
    </source>
</evidence>
<feature type="region of interest" description="Disordered" evidence="13">
    <location>
        <begin position="624"/>
        <end position="716"/>
    </location>
</feature>
<dbReference type="GO" id="GO:0015012">
    <property type="term" value="P:heparan sulfate proteoglycan biosynthetic process"/>
    <property type="evidence" value="ECO:0007669"/>
    <property type="project" value="UniProtKB-ARBA"/>
</dbReference>
<name>A0A8C8AG64_9STRI</name>
<organism evidence="16 17">
    <name type="scientific">Otus sunia</name>
    <name type="common">Oriental scops-owl</name>
    <dbReference type="NCBI Taxonomy" id="257818"/>
    <lineage>
        <taxon>Eukaryota</taxon>
        <taxon>Metazoa</taxon>
        <taxon>Chordata</taxon>
        <taxon>Craniata</taxon>
        <taxon>Vertebrata</taxon>
        <taxon>Euteleostomi</taxon>
        <taxon>Archelosauria</taxon>
        <taxon>Archosauria</taxon>
        <taxon>Dinosauria</taxon>
        <taxon>Saurischia</taxon>
        <taxon>Theropoda</taxon>
        <taxon>Coelurosauria</taxon>
        <taxon>Aves</taxon>
        <taxon>Neognathae</taxon>
        <taxon>Neoaves</taxon>
        <taxon>Telluraves</taxon>
        <taxon>Strigiformes</taxon>
        <taxon>Strigidae</taxon>
        <taxon>Otus</taxon>
    </lineage>
</organism>
<keyword evidence="9" id="KW-1133">Transmembrane helix</keyword>